<dbReference type="Gene3D" id="3.90.190.20">
    <property type="entry name" value="Mur ligase, C-terminal domain"/>
    <property type="match status" value="1"/>
</dbReference>
<evidence type="ECO:0000256" key="6">
    <source>
        <dbReference type="ARBA" id="ARBA00022960"/>
    </source>
</evidence>
<evidence type="ECO:0000259" key="12">
    <source>
        <dbReference type="Pfam" id="PF01225"/>
    </source>
</evidence>
<evidence type="ECO:0000256" key="9">
    <source>
        <dbReference type="ARBA" id="ARBA00023316"/>
    </source>
</evidence>
<dbReference type="EMBL" id="JAZDDF010000007">
    <property type="protein sequence ID" value="MEE1973488.1"/>
    <property type="molecule type" value="Genomic_DNA"/>
</dbReference>
<keyword evidence="1 10" id="KW-0963">Cytoplasm</keyword>
<gene>
    <name evidence="10 15" type="primary">murF</name>
    <name evidence="15" type="ORF">V1H85_13590</name>
</gene>
<dbReference type="HAMAP" id="MF_02019">
    <property type="entry name" value="MurF"/>
    <property type="match status" value="1"/>
</dbReference>
<dbReference type="SUPFAM" id="SSF53244">
    <property type="entry name" value="MurD-like peptide ligases, peptide-binding domain"/>
    <property type="match status" value="1"/>
</dbReference>
<name>A0ABU7ILE4_9FLAO</name>
<evidence type="ECO:0000256" key="5">
    <source>
        <dbReference type="ARBA" id="ARBA00022840"/>
    </source>
</evidence>
<comment type="caution">
    <text evidence="15">The sequence shown here is derived from an EMBL/GenBank/DDBJ whole genome shotgun (WGS) entry which is preliminary data.</text>
</comment>
<dbReference type="Pfam" id="PF02875">
    <property type="entry name" value="Mur_ligase_C"/>
    <property type="match status" value="1"/>
</dbReference>
<dbReference type="PANTHER" id="PTHR43024:SF1">
    <property type="entry name" value="UDP-N-ACETYLMURAMOYL-TRIPEPTIDE--D-ALANYL-D-ALANINE LIGASE"/>
    <property type="match status" value="1"/>
</dbReference>
<evidence type="ECO:0000256" key="1">
    <source>
        <dbReference type="ARBA" id="ARBA00022490"/>
    </source>
</evidence>
<dbReference type="SUPFAM" id="SSF53623">
    <property type="entry name" value="MurD-like peptide ligases, catalytic domain"/>
    <property type="match status" value="1"/>
</dbReference>
<evidence type="ECO:0000256" key="11">
    <source>
        <dbReference type="RuleBase" id="RU004136"/>
    </source>
</evidence>
<dbReference type="Gene3D" id="3.40.1190.10">
    <property type="entry name" value="Mur-like, catalytic domain"/>
    <property type="match status" value="1"/>
</dbReference>
<dbReference type="Gene3D" id="3.40.1390.10">
    <property type="entry name" value="MurE/MurF, N-terminal domain"/>
    <property type="match status" value="1"/>
</dbReference>
<dbReference type="PANTHER" id="PTHR43024">
    <property type="entry name" value="UDP-N-ACETYLMURAMOYL-TRIPEPTIDE--D-ALANYL-D-ALANINE LIGASE"/>
    <property type="match status" value="1"/>
</dbReference>
<dbReference type="Proteomes" id="UP001343698">
    <property type="component" value="Unassembled WGS sequence"/>
</dbReference>
<keyword evidence="6 10" id="KW-0133">Cell shape</keyword>
<keyword evidence="8 10" id="KW-0131">Cell cycle</keyword>
<evidence type="ECO:0000256" key="2">
    <source>
        <dbReference type="ARBA" id="ARBA00022598"/>
    </source>
</evidence>
<keyword evidence="9 10" id="KW-0961">Cell wall biogenesis/degradation</keyword>
<evidence type="ECO:0000259" key="13">
    <source>
        <dbReference type="Pfam" id="PF02875"/>
    </source>
</evidence>
<keyword evidence="16" id="KW-1185">Reference proteome</keyword>
<dbReference type="SUPFAM" id="SSF63418">
    <property type="entry name" value="MurE/MurF N-terminal domain"/>
    <property type="match status" value="1"/>
</dbReference>
<evidence type="ECO:0000256" key="7">
    <source>
        <dbReference type="ARBA" id="ARBA00022984"/>
    </source>
</evidence>
<dbReference type="RefSeq" id="WP_272637526.1">
    <property type="nucleotide sequence ID" value="NZ_JAZDDF010000007.1"/>
</dbReference>
<accession>A0ABU7ILE4</accession>
<evidence type="ECO:0000256" key="3">
    <source>
        <dbReference type="ARBA" id="ARBA00022618"/>
    </source>
</evidence>
<organism evidence="15 16">
    <name type="scientific">Maribacter flavus</name>
    <dbReference type="NCBI Taxonomy" id="1658664"/>
    <lineage>
        <taxon>Bacteria</taxon>
        <taxon>Pseudomonadati</taxon>
        <taxon>Bacteroidota</taxon>
        <taxon>Flavobacteriia</taxon>
        <taxon>Flavobacteriales</taxon>
        <taxon>Flavobacteriaceae</taxon>
        <taxon>Maribacter</taxon>
    </lineage>
</organism>
<evidence type="ECO:0000256" key="10">
    <source>
        <dbReference type="HAMAP-Rule" id="MF_02019"/>
    </source>
</evidence>
<dbReference type="Pfam" id="PF08245">
    <property type="entry name" value="Mur_ligase_M"/>
    <property type="match status" value="1"/>
</dbReference>
<feature type="domain" description="Mur ligase C-terminal" evidence="13">
    <location>
        <begin position="298"/>
        <end position="379"/>
    </location>
</feature>
<keyword evidence="4 10" id="KW-0547">Nucleotide-binding</keyword>
<dbReference type="InterPro" id="IPR036615">
    <property type="entry name" value="Mur_ligase_C_dom_sf"/>
</dbReference>
<dbReference type="InterPro" id="IPR004101">
    <property type="entry name" value="Mur_ligase_C"/>
</dbReference>
<protein>
    <recommendedName>
        <fullName evidence="10 11">UDP-N-acetylmuramoyl-tripeptide--D-alanyl-D-alanine ligase</fullName>
        <ecNumber evidence="10 11">6.3.2.10</ecNumber>
    </recommendedName>
    <alternativeName>
        <fullName evidence="10">D-alanyl-D-alanine-adding enzyme</fullName>
    </alternativeName>
</protein>
<evidence type="ECO:0000313" key="15">
    <source>
        <dbReference type="EMBL" id="MEE1973488.1"/>
    </source>
</evidence>
<comment type="similarity">
    <text evidence="10">Belongs to the MurCDEF family. MurF subfamily.</text>
</comment>
<dbReference type="InterPro" id="IPR000713">
    <property type="entry name" value="Mur_ligase_N"/>
</dbReference>
<comment type="subcellular location">
    <subcellularLocation>
        <location evidence="10 11">Cytoplasm</location>
    </subcellularLocation>
</comment>
<keyword evidence="7 10" id="KW-0573">Peptidoglycan synthesis</keyword>
<evidence type="ECO:0000256" key="8">
    <source>
        <dbReference type="ARBA" id="ARBA00023306"/>
    </source>
</evidence>
<feature type="domain" description="Mur ligase central" evidence="14">
    <location>
        <begin position="95"/>
        <end position="274"/>
    </location>
</feature>
<evidence type="ECO:0000259" key="14">
    <source>
        <dbReference type="Pfam" id="PF08245"/>
    </source>
</evidence>
<dbReference type="InterPro" id="IPR005863">
    <property type="entry name" value="UDP-N-AcMur_synth"/>
</dbReference>
<dbReference type="InterPro" id="IPR013221">
    <property type="entry name" value="Mur_ligase_cen"/>
</dbReference>
<reference evidence="15 16" key="1">
    <citation type="submission" date="2024-01" db="EMBL/GenBank/DDBJ databases">
        <title>Maribacter spp. originated from different algae showed divergent polysaccharides utilization ability.</title>
        <authorList>
            <person name="Wang H."/>
            <person name="Wu Y."/>
        </authorList>
    </citation>
    <scope>NUCLEOTIDE SEQUENCE [LARGE SCALE GENOMIC DNA]</scope>
    <source>
        <strain evidence="15 16">KPT27_14</strain>
    </source>
</reference>
<sequence length="423" mass="47187">MKINELHNLFLNYPSVCTDTRKIKPGDLFFALKGDNFNGNEYAGEALKKGAAYAIIDEEKFSGKQRILVADVLKTLQDLGTFHRKFSKATVIALTGSNGKTTTKELINSVLSQKYRTIATSGNLNNHIGVPLTLLSIKEDTEIAIVEMGANHQKEIAFLSSIAAPDFGYITNFGKAHLEGFGGVEGVIKGKSELYDFLMANNKGIFMNADDPIQKDKLKYYIKKYGFSTFDSKFYPISLVESNPFVVVNVEKSIIRTQLIGAYNFSNCCAAIIMGKYFNVPLEKIKEGLEGYIPSNNRSQIIEKNSLKIVLDAYNANPSSMSAAIENFAKMAGNTKVLFLGDMFELGESAHEEHQKIADLTKELGFENIFLIGENFYKVTSEFKKMKSFDQLKQHLQTDKIQNALLFIKGSRGMAMERILDLL</sequence>
<keyword evidence="3 10" id="KW-0132">Cell division</keyword>
<dbReference type="InterPro" id="IPR035911">
    <property type="entry name" value="MurE/MurF_N"/>
</dbReference>
<keyword evidence="5 10" id="KW-0067">ATP-binding</keyword>
<comment type="function">
    <text evidence="10 11">Involved in cell wall formation. Catalyzes the final step in the synthesis of UDP-N-acetylmuramoyl-pentapeptide, the precursor of murein.</text>
</comment>
<dbReference type="EC" id="6.3.2.10" evidence="10 11"/>
<comment type="catalytic activity">
    <reaction evidence="10 11">
        <text>D-alanyl-D-alanine + UDP-N-acetyl-alpha-D-muramoyl-L-alanyl-gamma-D-glutamyl-meso-2,6-diaminopimelate + ATP = UDP-N-acetyl-alpha-D-muramoyl-L-alanyl-gamma-D-glutamyl-meso-2,6-diaminopimeloyl-D-alanyl-D-alanine + ADP + phosphate + H(+)</text>
        <dbReference type="Rhea" id="RHEA:28374"/>
        <dbReference type="ChEBI" id="CHEBI:15378"/>
        <dbReference type="ChEBI" id="CHEBI:30616"/>
        <dbReference type="ChEBI" id="CHEBI:43474"/>
        <dbReference type="ChEBI" id="CHEBI:57822"/>
        <dbReference type="ChEBI" id="CHEBI:61386"/>
        <dbReference type="ChEBI" id="CHEBI:83905"/>
        <dbReference type="ChEBI" id="CHEBI:456216"/>
        <dbReference type="EC" id="6.3.2.10"/>
    </reaction>
</comment>
<keyword evidence="2 10" id="KW-0436">Ligase</keyword>
<dbReference type="NCBIfam" id="TIGR01143">
    <property type="entry name" value="murF"/>
    <property type="match status" value="1"/>
</dbReference>
<evidence type="ECO:0000313" key="16">
    <source>
        <dbReference type="Proteomes" id="UP001343698"/>
    </source>
</evidence>
<dbReference type="Pfam" id="PF01225">
    <property type="entry name" value="Mur_ligase"/>
    <property type="match status" value="1"/>
</dbReference>
<dbReference type="GO" id="GO:0047480">
    <property type="term" value="F:UDP-N-acetylmuramoyl-tripeptide-D-alanyl-D-alanine ligase activity"/>
    <property type="evidence" value="ECO:0007669"/>
    <property type="project" value="UniProtKB-EC"/>
</dbReference>
<feature type="binding site" evidence="10">
    <location>
        <begin position="96"/>
        <end position="102"/>
    </location>
    <ligand>
        <name>ATP</name>
        <dbReference type="ChEBI" id="CHEBI:30616"/>
    </ligand>
</feature>
<feature type="domain" description="Mur ligase N-terminal catalytic" evidence="12">
    <location>
        <begin position="16"/>
        <end position="60"/>
    </location>
</feature>
<comment type="pathway">
    <text evidence="10 11">Cell wall biogenesis; peptidoglycan biosynthesis.</text>
</comment>
<proteinExistence type="inferred from homology"/>
<evidence type="ECO:0000256" key="4">
    <source>
        <dbReference type="ARBA" id="ARBA00022741"/>
    </source>
</evidence>
<dbReference type="InterPro" id="IPR051046">
    <property type="entry name" value="MurCDEF_CellWall_CoF430Synth"/>
</dbReference>
<dbReference type="InterPro" id="IPR036565">
    <property type="entry name" value="Mur-like_cat_sf"/>
</dbReference>